<dbReference type="PANTHER" id="PTHR30329">
    <property type="entry name" value="STATOR ELEMENT OF FLAGELLAR MOTOR COMPLEX"/>
    <property type="match status" value="1"/>
</dbReference>
<keyword evidence="2 6" id="KW-0472">Membrane</keyword>
<evidence type="ECO:0000313" key="10">
    <source>
        <dbReference type="EMBL" id="HHS48523.1"/>
    </source>
</evidence>
<dbReference type="PANTHER" id="PTHR30329:SF21">
    <property type="entry name" value="LIPOPROTEIN YIAD-RELATED"/>
    <property type="match status" value="1"/>
</dbReference>
<dbReference type="GO" id="GO:0051301">
    <property type="term" value="P:cell division"/>
    <property type="evidence" value="ECO:0007669"/>
    <property type="project" value="InterPro"/>
</dbReference>
<sequence>MKKTYLSLAAIVGTSFLAYSCSCTTPKKPVAEAPAPVKQEVQQQAPAPAPAPVAQPQVNEEEVLKKIFQRIHFNFDKSDLTHINKWGINQDVPKVLDGIADYMAKHPNIRIRIEGNCDERGTEAYNLALGQRRADAAKNYLVMRGISPDRIETLSNGKLKPVDPAHNEYAWAKNRNDQFIILSK</sequence>
<evidence type="ECO:0000256" key="4">
    <source>
        <dbReference type="ARBA" id="ARBA00023237"/>
    </source>
</evidence>
<dbReference type="Proteomes" id="UP000886400">
    <property type="component" value="Unassembled WGS sequence"/>
</dbReference>
<evidence type="ECO:0000256" key="5">
    <source>
        <dbReference type="ARBA" id="ARBA00023288"/>
    </source>
</evidence>
<dbReference type="InterPro" id="IPR039001">
    <property type="entry name" value="Pal"/>
</dbReference>
<comment type="caution">
    <text evidence="10">The sequence shown here is derived from an EMBL/GenBank/DDBJ whole genome shotgun (WGS) entry which is preliminary data.</text>
</comment>
<comment type="similarity">
    <text evidence="6">Belongs to the Pal lipoprotein family.</text>
</comment>
<dbReference type="SUPFAM" id="SSF103088">
    <property type="entry name" value="OmpA-like"/>
    <property type="match status" value="1"/>
</dbReference>
<dbReference type="InterPro" id="IPR006664">
    <property type="entry name" value="OMP_bac"/>
</dbReference>
<accession>A0A7C6A695</accession>
<dbReference type="EMBL" id="DRZX01000069">
    <property type="protein sequence ID" value="HHS48523.1"/>
    <property type="molecule type" value="Genomic_DNA"/>
</dbReference>
<dbReference type="Pfam" id="PF00691">
    <property type="entry name" value="OmpA"/>
    <property type="match status" value="1"/>
</dbReference>
<evidence type="ECO:0000256" key="6">
    <source>
        <dbReference type="HAMAP-Rule" id="MF_02204"/>
    </source>
</evidence>
<dbReference type="CDD" id="cd07185">
    <property type="entry name" value="OmpA_C-like"/>
    <property type="match status" value="1"/>
</dbReference>
<feature type="compositionally biased region" description="Low complexity" evidence="7">
    <location>
        <begin position="34"/>
        <end position="46"/>
    </location>
</feature>
<evidence type="ECO:0000256" key="7">
    <source>
        <dbReference type="SAM" id="MobiDB-lite"/>
    </source>
</evidence>
<feature type="chain" id="PRO_5028173491" description="Peptidoglycan-associated lipoprotein" evidence="8">
    <location>
        <begin position="21"/>
        <end position="184"/>
    </location>
</feature>
<evidence type="ECO:0000259" key="9">
    <source>
        <dbReference type="PROSITE" id="PS51123"/>
    </source>
</evidence>
<evidence type="ECO:0000256" key="8">
    <source>
        <dbReference type="SAM" id="SignalP"/>
    </source>
</evidence>
<dbReference type="InterPro" id="IPR036737">
    <property type="entry name" value="OmpA-like_sf"/>
</dbReference>
<keyword evidence="4 6" id="KW-0998">Cell outer membrane</keyword>
<evidence type="ECO:0000256" key="1">
    <source>
        <dbReference type="ARBA" id="ARBA00022729"/>
    </source>
</evidence>
<keyword evidence="3 6" id="KW-0564">Palmitate</keyword>
<evidence type="ECO:0000256" key="2">
    <source>
        <dbReference type="ARBA" id="ARBA00023136"/>
    </source>
</evidence>
<feature type="region of interest" description="Disordered" evidence="7">
    <location>
        <begin position="34"/>
        <end position="56"/>
    </location>
</feature>
<reference evidence="10" key="1">
    <citation type="journal article" date="2020" name="mSystems">
        <title>Genome- and Community-Level Interaction Insights into Carbon Utilization and Element Cycling Functions of Hydrothermarchaeota in Hydrothermal Sediment.</title>
        <authorList>
            <person name="Zhou Z."/>
            <person name="Liu Y."/>
            <person name="Xu W."/>
            <person name="Pan J."/>
            <person name="Luo Z.H."/>
            <person name="Li M."/>
        </authorList>
    </citation>
    <scope>NUCLEOTIDE SEQUENCE [LARGE SCALE GENOMIC DNA]</scope>
    <source>
        <strain evidence="10">SpSt-1135</strain>
    </source>
</reference>
<feature type="domain" description="OmpA-like" evidence="9">
    <location>
        <begin position="60"/>
        <end position="184"/>
    </location>
</feature>
<keyword evidence="1 6" id="KW-0732">Signal</keyword>
<comment type="subcellular location">
    <subcellularLocation>
        <location evidence="6">Cell outer membrane</location>
        <topology evidence="6">Lipid-anchor</topology>
    </subcellularLocation>
</comment>
<name>A0A7C6A695_DESAE</name>
<dbReference type="InterPro" id="IPR006665">
    <property type="entry name" value="OmpA-like"/>
</dbReference>
<dbReference type="HAMAP" id="MF_02204">
    <property type="entry name" value="Pal"/>
    <property type="match status" value="1"/>
</dbReference>
<feature type="signal peptide" evidence="8">
    <location>
        <begin position="1"/>
        <end position="20"/>
    </location>
</feature>
<dbReference type="PRINTS" id="PR01021">
    <property type="entry name" value="OMPADOMAIN"/>
</dbReference>
<dbReference type="GO" id="GO:0009279">
    <property type="term" value="C:cell outer membrane"/>
    <property type="evidence" value="ECO:0007669"/>
    <property type="project" value="UniProtKB-SubCell"/>
</dbReference>
<protein>
    <recommendedName>
        <fullName evidence="6">Peptidoglycan-associated lipoprotein</fullName>
        <shortName evidence="6">PAL</shortName>
    </recommendedName>
</protein>
<dbReference type="PROSITE" id="PS51257">
    <property type="entry name" value="PROKAR_LIPOPROTEIN"/>
    <property type="match status" value="1"/>
</dbReference>
<dbReference type="Gene3D" id="3.30.1330.60">
    <property type="entry name" value="OmpA-like domain"/>
    <property type="match status" value="1"/>
</dbReference>
<dbReference type="InterPro" id="IPR050330">
    <property type="entry name" value="Bact_OuterMem_StrucFunc"/>
</dbReference>
<dbReference type="AlphaFoldDB" id="A0A7C6A695"/>
<evidence type="ECO:0000256" key="3">
    <source>
        <dbReference type="ARBA" id="ARBA00023139"/>
    </source>
</evidence>
<keyword evidence="5 6" id="KW-0449">Lipoprotein</keyword>
<organism evidence="10">
    <name type="scientific">Desulfurella acetivorans</name>
    <dbReference type="NCBI Taxonomy" id="33002"/>
    <lineage>
        <taxon>Bacteria</taxon>
        <taxon>Pseudomonadati</taxon>
        <taxon>Campylobacterota</taxon>
        <taxon>Desulfurellia</taxon>
        <taxon>Desulfurellales</taxon>
        <taxon>Desulfurellaceae</taxon>
        <taxon>Desulfurella</taxon>
    </lineage>
</organism>
<proteinExistence type="inferred from homology"/>
<gene>
    <name evidence="6" type="primary">pal</name>
    <name evidence="10" type="ORF">ENM99_01485</name>
</gene>
<dbReference type="PROSITE" id="PS51123">
    <property type="entry name" value="OMPA_2"/>
    <property type="match status" value="1"/>
</dbReference>